<dbReference type="EMBL" id="JACHJW010000001">
    <property type="protein sequence ID" value="MBB4958582.1"/>
    <property type="molecule type" value="Genomic_DNA"/>
</dbReference>
<comment type="caution">
    <text evidence="2">The sequence shown here is derived from an EMBL/GenBank/DDBJ whole genome shotgun (WGS) entry which is preliminary data.</text>
</comment>
<dbReference type="Pfam" id="PF13560">
    <property type="entry name" value="HTH_31"/>
    <property type="match status" value="1"/>
</dbReference>
<dbReference type="InterPro" id="IPR001387">
    <property type="entry name" value="Cro/C1-type_HTH"/>
</dbReference>
<protein>
    <submittedName>
        <fullName evidence="2">Transcriptional regulator with XRE-family HTH domain</fullName>
    </submittedName>
</protein>
<feature type="domain" description="HTH cro/C1-type" evidence="1">
    <location>
        <begin position="18"/>
        <end position="72"/>
    </location>
</feature>
<sequence length="293" mass="32490">MTEDIGSTVPRRQLGRTLRQLREEACITLDGAASTLRCTRQKIWRIESGLGPTRVPDVKALCDLYDVAPELVEALSGLATQTKSSGWWHAYGNAVPEWFELYVGLESAASHLRGYDDALIPGIFQTKDYMLGVHGDRSDLTDEEMHRRIGVRRQRQRLLTRRIPRPPRLESVLSESVLLKCVGGPAVMAGQLRHLLKLTQLPQLSIRVLPLAAGAHLGAEAGTFMMLSFPPGNRSTPEPPVVYCESWTGALYLDRPSELAAYEKVWASLDALTLDEQQSKSMISKIIAEAHHG</sequence>
<reference evidence="2 3" key="1">
    <citation type="submission" date="2020-08" db="EMBL/GenBank/DDBJ databases">
        <title>Sequencing the genomes of 1000 actinobacteria strains.</title>
        <authorList>
            <person name="Klenk H.-P."/>
        </authorList>
    </citation>
    <scope>NUCLEOTIDE SEQUENCE [LARGE SCALE GENOMIC DNA]</scope>
    <source>
        <strain evidence="2 3">DSM 45886</strain>
    </source>
</reference>
<keyword evidence="3" id="KW-1185">Reference proteome</keyword>
<dbReference type="InterPro" id="IPR010982">
    <property type="entry name" value="Lambda_DNA-bd_dom_sf"/>
</dbReference>
<dbReference type="SUPFAM" id="SSF47413">
    <property type="entry name" value="lambda repressor-like DNA-binding domains"/>
    <property type="match status" value="1"/>
</dbReference>
<evidence type="ECO:0000313" key="2">
    <source>
        <dbReference type="EMBL" id="MBB4958582.1"/>
    </source>
</evidence>
<dbReference type="Gene3D" id="1.10.260.40">
    <property type="entry name" value="lambda repressor-like DNA-binding domains"/>
    <property type="match status" value="1"/>
</dbReference>
<dbReference type="RefSeq" id="WP_184534648.1">
    <property type="nucleotide sequence ID" value="NZ_JACHJW010000001.1"/>
</dbReference>
<proteinExistence type="predicted"/>
<evidence type="ECO:0000259" key="1">
    <source>
        <dbReference type="PROSITE" id="PS50943"/>
    </source>
</evidence>
<dbReference type="GO" id="GO:0003677">
    <property type="term" value="F:DNA binding"/>
    <property type="evidence" value="ECO:0007669"/>
    <property type="project" value="InterPro"/>
</dbReference>
<organism evidence="2 3">
    <name type="scientific">Micromonospora polyrhachis</name>
    <dbReference type="NCBI Taxonomy" id="1282883"/>
    <lineage>
        <taxon>Bacteria</taxon>
        <taxon>Bacillati</taxon>
        <taxon>Actinomycetota</taxon>
        <taxon>Actinomycetes</taxon>
        <taxon>Micromonosporales</taxon>
        <taxon>Micromonosporaceae</taxon>
        <taxon>Micromonospora</taxon>
    </lineage>
</organism>
<dbReference type="Pfam" id="PF19054">
    <property type="entry name" value="DUF5753"/>
    <property type="match status" value="1"/>
</dbReference>
<gene>
    <name evidence="2" type="ORF">FHR38_002315</name>
</gene>
<evidence type="ECO:0000313" key="3">
    <source>
        <dbReference type="Proteomes" id="UP000578819"/>
    </source>
</evidence>
<name>A0A7W7SPJ2_9ACTN</name>
<dbReference type="InterPro" id="IPR043917">
    <property type="entry name" value="DUF5753"/>
</dbReference>
<accession>A0A7W7SPJ2</accession>
<dbReference type="Proteomes" id="UP000578819">
    <property type="component" value="Unassembled WGS sequence"/>
</dbReference>
<dbReference type="PROSITE" id="PS50943">
    <property type="entry name" value="HTH_CROC1"/>
    <property type="match status" value="1"/>
</dbReference>
<dbReference type="AlphaFoldDB" id="A0A7W7SPJ2"/>
<dbReference type="CDD" id="cd00093">
    <property type="entry name" value="HTH_XRE"/>
    <property type="match status" value="1"/>
</dbReference>